<reference evidence="1 2" key="1">
    <citation type="submission" date="2023-08" db="EMBL/GenBank/DDBJ databases">
        <title>A Necator americanus chromosomal reference genome.</title>
        <authorList>
            <person name="Ilik V."/>
            <person name="Petrzelkova K.J."/>
            <person name="Pardy F."/>
            <person name="Fuh T."/>
            <person name="Niatou-Singa F.S."/>
            <person name="Gouil Q."/>
            <person name="Baker L."/>
            <person name="Ritchie M.E."/>
            <person name="Jex A.R."/>
            <person name="Gazzola D."/>
            <person name="Li H."/>
            <person name="Toshio Fujiwara R."/>
            <person name="Zhan B."/>
            <person name="Aroian R.V."/>
            <person name="Pafco B."/>
            <person name="Schwarz E.M."/>
        </authorList>
    </citation>
    <scope>NUCLEOTIDE SEQUENCE [LARGE SCALE GENOMIC DNA]</scope>
    <source>
        <strain evidence="1 2">Aroian</strain>
        <tissue evidence="1">Whole animal</tissue>
    </source>
</reference>
<name>A0ABR1CY69_NECAM</name>
<protein>
    <recommendedName>
        <fullName evidence="3">Reverse transcriptase domain-containing protein</fullName>
    </recommendedName>
</protein>
<dbReference type="Proteomes" id="UP001303046">
    <property type="component" value="Unassembled WGS sequence"/>
</dbReference>
<evidence type="ECO:0008006" key="3">
    <source>
        <dbReference type="Google" id="ProtNLM"/>
    </source>
</evidence>
<evidence type="ECO:0000313" key="1">
    <source>
        <dbReference type="EMBL" id="KAK6742758.1"/>
    </source>
</evidence>
<evidence type="ECO:0000313" key="2">
    <source>
        <dbReference type="Proteomes" id="UP001303046"/>
    </source>
</evidence>
<dbReference type="EMBL" id="JAVFWL010000003">
    <property type="protein sequence ID" value="KAK6742758.1"/>
    <property type="molecule type" value="Genomic_DNA"/>
</dbReference>
<comment type="caution">
    <text evidence="1">The sequence shown here is derived from an EMBL/GenBank/DDBJ whole genome shotgun (WGS) entry which is preliminary data.</text>
</comment>
<keyword evidence="2" id="KW-1185">Reference proteome</keyword>
<gene>
    <name evidence="1" type="primary">Necator_chrIII.g10946</name>
    <name evidence="1" type="ORF">RB195_010181</name>
</gene>
<sequence length="174" mass="19427">MRRTVDQCPADIVLAPSGCPLTNLEYADDVVIFAESSTTLQHVVNLVSKQGVCRVQAGKGHLAENGSCGLKRIRNSDEWIDSVRALTENQEGWAELYRGRHILAKMRAIASGNEISPPIKSLIPQQSTISEPFVRFLLDFNEGSSPVRVKPRRVRRVSKHQIDDDVGIQPKQIW</sequence>
<accession>A0ABR1CY69</accession>
<organism evidence="1 2">
    <name type="scientific">Necator americanus</name>
    <name type="common">Human hookworm</name>
    <dbReference type="NCBI Taxonomy" id="51031"/>
    <lineage>
        <taxon>Eukaryota</taxon>
        <taxon>Metazoa</taxon>
        <taxon>Ecdysozoa</taxon>
        <taxon>Nematoda</taxon>
        <taxon>Chromadorea</taxon>
        <taxon>Rhabditida</taxon>
        <taxon>Rhabditina</taxon>
        <taxon>Rhabditomorpha</taxon>
        <taxon>Strongyloidea</taxon>
        <taxon>Ancylostomatidae</taxon>
        <taxon>Bunostominae</taxon>
        <taxon>Necator</taxon>
    </lineage>
</organism>
<proteinExistence type="predicted"/>